<dbReference type="Proteomes" id="UP000481621">
    <property type="component" value="Unassembled WGS sequence"/>
</dbReference>
<dbReference type="EMBL" id="JAAIUV010000004">
    <property type="protein sequence ID" value="NEX78042.1"/>
    <property type="molecule type" value="Genomic_DNA"/>
</dbReference>
<sequence>MKYQFSFQKVLDVKEKEKELAEQEYGSIRLQQLEVQEKIEGFKNSKEQILKQYDQVNLKKVSDFLHLQEEVDYINQQLKDLENHSYELHQEVEKKQQVLIDKTKEAKIWNQWKAKSLEAFQKRLIQEEQALMDEMAVLRYFRKV</sequence>
<accession>A0A6B3TN86</accession>
<reference evidence="1" key="1">
    <citation type="submission" date="2020-02" db="EMBL/GenBank/DDBJ databases">
        <title>Bacillus sedimentmangrovi sp. nov., isolated from sediment of the mangrove ecosystem.</title>
        <authorList>
            <person name="Liu G."/>
        </authorList>
    </citation>
    <scope>NUCLEOTIDE SEQUENCE [LARGE SCALE GENOMIC DNA]</scope>
    <source>
        <strain evidence="1">SgZ-7</strain>
    </source>
</reference>
<keyword evidence="2" id="KW-1185">Reference proteome</keyword>
<protein>
    <submittedName>
        <fullName evidence="1">Uncharacterized protein</fullName>
    </submittedName>
</protein>
<dbReference type="RefSeq" id="WP_163250571.1">
    <property type="nucleotide sequence ID" value="NZ_JAAIUV010000004.1"/>
</dbReference>
<dbReference type="InterPro" id="IPR053716">
    <property type="entry name" value="Flag_assembly_chemotaxis_eff"/>
</dbReference>
<evidence type="ECO:0000313" key="2">
    <source>
        <dbReference type="Proteomes" id="UP000481621"/>
    </source>
</evidence>
<evidence type="ECO:0000313" key="1">
    <source>
        <dbReference type="EMBL" id="NEX78042.1"/>
    </source>
</evidence>
<gene>
    <name evidence="1" type="ORF">G4Z05_03950</name>
</gene>
<comment type="caution">
    <text evidence="1">The sequence shown here is derived from an EMBL/GenBank/DDBJ whole genome shotgun (WGS) entry which is preliminary data.</text>
</comment>
<proteinExistence type="predicted"/>
<dbReference type="AlphaFoldDB" id="A0A6B3TN86"/>
<organism evidence="1 2">
    <name type="scientific">Neobacillus thermocopriae</name>
    <dbReference type="NCBI Taxonomy" id="1215031"/>
    <lineage>
        <taxon>Bacteria</taxon>
        <taxon>Bacillati</taxon>
        <taxon>Bacillota</taxon>
        <taxon>Bacilli</taxon>
        <taxon>Bacillales</taxon>
        <taxon>Bacillaceae</taxon>
        <taxon>Neobacillus</taxon>
    </lineage>
</organism>
<dbReference type="Gene3D" id="1.10.287.1700">
    <property type="match status" value="1"/>
</dbReference>
<name>A0A6B3TN86_9BACI</name>